<gene>
    <name evidence="2" type="ORF">FSARC_1031</name>
</gene>
<feature type="compositionally biased region" description="Polar residues" evidence="1">
    <location>
        <begin position="644"/>
        <end position="653"/>
    </location>
</feature>
<feature type="compositionally biased region" description="Basic residues" evidence="1">
    <location>
        <begin position="301"/>
        <end position="311"/>
    </location>
</feature>
<sequence length="853" mass="94337">MRKFGFPSRKKQQPAAAAAPKVTVTAPPMSKAQKILGSSALNIDAPQQWDNFSSSKVNLSAASATETSRPPSHASPARHDRGMREWGDESEIVPRQFRVNAPTDEYDEDLSDMTSILRKRQSSSTLHSWYDKTKQPLSISQQTSASAMAKGLPSKAQRMLDIENSTMDAKLKKKKPAKLDLSHLIGRSRNKKNSDQQWEGPMLDQVVQSPSILSPSSTPSLRGKLSRRPTKESLRSMNSETNRPKTGESSRRAHNHLNGLPNLYEHYEQMSFRQIIDDELVEPDEEERALEKSKSRDSHHSKSAVSHKMKHEQRPIPPGHHDEQIISQYAKRILPQTPQAILASKPGQSSPTDCAASVSSRHTRTSKASKRTSRSFQESDLQEKSVLSLSSDSEDDAYAESSSKGPASIPEYATSDAGSSIDYRPSTARTYESADNSSKRLSRSSKRTTGSNNYLTIPNGHHRNPVVTPRSSSLSGSSTNTIQEGTAGQSPSRMSSMSNSSANTTMTSQSKPSFNLQQAKPVDVHPAQGPSDSTDSEQDKEVESENDPDSELDFLPAMKYVPRESSASTNADAPTPPLSPSSVDFYIRSAHSSIDGKGSHNRFMAVTRQEEMLLAALRHKREIMRGSILSEMEESSRNEKSPQKGHQSKPSEATITEESFDFDFPAPPTFKDKTTVAADGTTVIDLSHQNKHADDSAEQADPPAQLLTNKTYQQPKPHTRHNNHQHERILLYIDKGLAAEHAIEDAEPSPDLSDFYEFEDESEGSSEIVSEVILYSQQRRYSDRKDRHSGTRRRSSRSHHDSSYGDHLEVGVPRPDSPISPDALSTVAPRRSTVNKKMARLSAVGPAKWGMED</sequence>
<feature type="compositionally biased region" description="Basic and acidic residues" evidence="1">
    <location>
        <begin position="780"/>
        <end position="789"/>
    </location>
</feature>
<feature type="compositionally biased region" description="Basic and acidic residues" evidence="1">
    <location>
        <begin position="77"/>
        <end position="87"/>
    </location>
</feature>
<feature type="region of interest" description="Disordered" evidence="1">
    <location>
        <begin position="54"/>
        <end position="94"/>
    </location>
</feature>
<evidence type="ECO:0000256" key="1">
    <source>
        <dbReference type="SAM" id="MobiDB-lite"/>
    </source>
</evidence>
<feature type="compositionally biased region" description="Low complexity" evidence="1">
    <location>
        <begin position="209"/>
        <end position="221"/>
    </location>
</feature>
<evidence type="ECO:0000313" key="3">
    <source>
        <dbReference type="Proteomes" id="UP000622797"/>
    </source>
</evidence>
<keyword evidence="3" id="KW-1185">Reference proteome</keyword>
<feature type="compositionally biased region" description="Polar residues" evidence="1">
    <location>
        <begin position="136"/>
        <end position="146"/>
    </location>
</feature>
<evidence type="ECO:0000313" key="2">
    <source>
        <dbReference type="EMBL" id="KAF4972464.1"/>
    </source>
</evidence>
<feature type="compositionally biased region" description="Basic and acidic residues" evidence="1">
    <location>
        <begin position="289"/>
        <end position="300"/>
    </location>
</feature>
<feature type="region of interest" description="Disordered" evidence="1">
    <location>
        <begin position="745"/>
        <end position="853"/>
    </location>
</feature>
<name>A0A8H4UA48_9HYPO</name>
<dbReference type="EMBL" id="JABEXW010000057">
    <property type="protein sequence ID" value="KAF4972464.1"/>
    <property type="molecule type" value="Genomic_DNA"/>
</dbReference>
<feature type="region of interest" description="Disordered" evidence="1">
    <location>
        <begin position="283"/>
        <end position="321"/>
    </location>
</feature>
<feature type="region of interest" description="Disordered" evidence="1">
    <location>
        <begin position="1"/>
        <end position="25"/>
    </location>
</feature>
<feature type="compositionally biased region" description="Low complexity" evidence="1">
    <location>
        <begin position="13"/>
        <end position="25"/>
    </location>
</feature>
<dbReference type="OrthoDB" id="5244050at2759"/>
<dbReference type="Proteomes" id="UP000622797">
    <property type="component" value="Unassembled WGS sequence"/>
</dbReference>
<reference evidence="2" key="1">
    <citation type="journal article" date="2020" name="BMC Genomics">
        <title>Correction to: Identification and distribution of gene clusters required for synthesis of sphingolipid metabolism inhibitors in diverse species of the filamentous fungus Fusarium.</title>
        <authorList>
            <person name="Kim H.S."/>
            <person name="Lohmar J.M."/>
            <person name="Busman M."/>
            <person name="Brown D.W."/>
            <person name="Naumann T.A."/>
            <person name="Divon H.H."/>
            <person name="Lysoe E."/>
            <person name="Uhlig S."/>
            <person name="Proctor R.H."/>
        </authorList>
    </citation>
    <scope>NUCLEOTIDE SEQUENCE</scope>
    <source>
        <strain evidence="2">NRRL 20472</strain>
    </source>
</reference>
<feature type="compositionally biased region" description="Basic and acidic residues" evidence="1">
    <location>
        <begin position="798"/>
        <end position="809"/>
    </location>
</feature>
<feature type="compositionally biased region" description="Basic and acidic residues" evidence="1">
    <location>
        <begin position="242"/>
        <end position="251"/>
    </location>
</feature>
<feature type="compositionally biased region" description="Basic residues" evidence="1">
    <location>
        <begin position="361"/>
        <end position="373"/>
    </location>
</feature>
<feature type="compositionally biased region" description="Polar residues" evidence="1">
    <location>
        <begin position="427"/>
        <end position="436"/>
    </location>
</feature>
<feature type="compositionally biased region" description="Acidic residues" evidence="1">
    <location>
        <begin position="754"/>
        <end position="764"/>
    </location>
</feature>
<comment type="caution">
    <text evidence="2">The sequence shown here is derived from an EMBL/GenBank/DDBJ whole genome shotgun (WGS) entry which is preliminary data.</text>
</comment>
<reference evidence="2" key="2">
    <citation type="submission" date="2020-05" db="EMBL/GenBank/DDBJ databases">
        <authorList>
            <person name="Kim H.-S."/>
            <person name="Proctor R.H."/>
            <person name="Brown D.W."/>
        </authorList>
    </citation>
    <scope>NUCLEOTIDE SEQUENCE</scope>
    <source>
        <strain evidence="2">NRRL 20472</strain>
    </source>
</reference>
<dbReference type="AlphaFoldDB" id="A0A8H4UA48"/>
<feature type="compositionally biased region" description="Polar residues" evidence="1">
    <location>
        <begin position="479"/>
        <end position="489"/>
    </location>
</feature>
<protein>
    <submittedName>
        <fullName evidence="2">Uncharacterized protein</fullName>
    </submittedName>
</protein>
<feature type="compositionally biased region" description="Polar residues" evidence="1">
    <location>
        <begin position="54"/>
        <end position="70"/>
    </location>
</feature>
<feature type="region of interest" description="Disordered" evidence="1">
    <location>
        <begin position="342"/>
        <end position="554"/>
    </location>
</feature>
<proteinExistence type="predicted"/>
<feature type="region of interest" description="Disordered" evidence="1">
    <location>
        <begin position="631"/>
        <end position="653"/>
    </location>
</feature>
<accession>A0A8H4UA48</accession>
<feature type="region of interest" description="Disordered" evidence="1">
    <location>
        <begin position="136"/>
        <end position="257"/>
    </location>
</feature>
<feature type="compositionally biased region" description="Basic residues" evidence="1">
    <location>
        <begin position="1"/>
        <end position="12"/>
    </location>
</feature>
<feature type="compositionally biased region" description="Low complexity" evidence="1">
    <location>
        <begin position="490"/>
        <end position="510"/>
    </location>
</feature>
<organism evidence="2 3">
    <name type="scientific">Fusarium sarcochroum</name>
    <dbReference type="NCBI Taxonomy" id="1208366"/>
    <lineage>
        <taxon>Eukaryota</taxon>
        <taxon>Fungi</taxon>
        <taxon>Dikarya</taxon>
        <taxon>Ascomycota</taxon>
        <taxon>Pezizomycotina</taxon>
        <taxon>Sordariomycetes</taxon>
        <taxon>Hypocreomycetidae</taxon>
        <taxon>Hypocreales</taxon>
        <taxon>Nectriaceae</taxon>
        <taxon>Fusarium</taxon>
        <taxon>Fusarium lateritium species complex</taxon>
    </lineage>
</organism>